<dbReference type="InterPro" id="IPR036690">
    <property type="entry name" value="Fdx_antiC-bd_sf"/>
</dbReference>
<dbReference type="PANTHER" id="PTHR10947:SF0">
    <property type="entry name" value="PHENYLALANINE--TRNA LIGASE BETA SUBUNIT"/>
    <property type="match status" value="1"/>
</dbReference>
<protein>
    <recommendedName>
        <fullName evidence="11">Phenylalanine--tRNA ligase beta subunit</fullName>
        <ecNumber evidence="11">6.1.1.20</ecNumber>
    </recommendedName>
    <alternativeName>
        <fullName evidence="11">Phenylalanyl-tRNA synthetase beta subunit</fullName>
        <shortName evidence="11">PheRS</shortName>
    </alternativeName>
</protein>
<evidence type="ECO:0000256" key="9">
    <source>
        <dbReference type="ARBA" id="ARBA00023146"/>
    </source>
</evidence>
<keyword evidence="6 11" id="KW-0067">ATP-binding</keyword>
<comment type="subunit">
    <text evidence="2 11">Tetramer of two alpha and two beta subunits.</text>
</comment>
<dbReference type="Pfam" id="PF03147">
    <property type="entry name" value="FDX-ACB"/>
    <property type="match status" value="1"/>
</dbReference>
<dbReference type="HOGENOM" id="CLU_016891_0_0_10"/>
<dbReference type="SUPFAM" id="SSF56037">
    <property type="entry name" value="PheT/TilS domain"/>
    <property type="match status" value="1"/>
</dbReference>
<dbReference type="GO" id="GO:0000287">
    <property type="term" value="F:magnesium ion binding"/>
    <property type="evidence" value="ECO:0007669"/>
    <property type="project" value="UniProtKB-UniRule"/>
</dbReference>
<dbReference type="GO" id="GO:0006432">
    <property type="term" value="P:phenylalanyl-tRNA aminoacylation"/>
    <property type="evidence" value="ECO:0007669"/>
    <property type="project" value="UniProtKB-UniRule"/>
</dbReference>
<dbReference type="InterPro" id="IPR004532">
    <property type="entry name" value="Phe-tRNA-ligase_IIc_bsu_bact"/>
</dbReference>
<dbReference type="EC" id="6.1.1.20" evidence="11"/>
<dbReference type="InterPro" id="IPR020825">
    <property type="entry name" value="Phe-tRNA_synthase-like_B3/B4"/>
</dbReference>
<dbReference type="Proteomes" id="UP000008074">
    <property type="component" value="Chromosome"/>
</dbReference>
<dbReference type="InterPro" id="IPR041616">
    <property type="entry name" value="PheRS_beta_core"/>
</dbReference>
<dbReference type="GO" id="GO:0009328">
    <property type="term" value="C:phenylalanine-tRNA ligase complex"/>
    <property type="evidence" value="ECO:0007669"/>
    <property type="project" value="TreeGrafter"/>
</dbReference>
<proteinExistence type="inferred from homology"/>
<evidence type="ECO:0000256" key="6">
    <source>
        <dbReference type="ARBA" id="ARBA00022840"/>
    </source>
</evidence>
<dbReference type="GO" id="GO:0003723">
    <property type="term" value="F:RNA binding"/>
    <property type="evidence" value="ECO:0007669"/>
    <property type="project" value="InterPro"/>
</dbReference>
<evidence type="ECO:0000256" key="2">
    <source>
        <dbReference type="ARBA" id="ARBA00011209"/>
    </source>
</evidence>
<feature type="domain" description="FDX-ACB" evidence="12">
    <location>
        <begin position="582"/>
        <end position="675"/>
    </location>
</feature>
<comment type="subcellular location">
    <subcellularLocation>
        <location evidence="11">Cytoplasm</location>
    </subcellularLocation>
</comment>
<name>C7LJX7_KARMS</name>
<dbReference type="Pfam" id="PF03484">
    <property type="entry name" value="B5"/>
    <property type="match status" value="1"/>
</dbReference>
<dbReference type="PROSITE" id="PS51483">
    <property type="entry name" value="B5"/>
    <property type="match status" value="1"/>
</dbReference>
<evidence type="ECO:0000256" key="10">
    <source>
        <dbReference type="ARBA" id="ARBA00049255"/>
    </source>
</evidence>
<dbReference type="PANTHER" id="PTHR10947">
    <property type="entry name" value="PHENYLALANYL-TRNA SYNTHETASE BETA CHAIN AND LEUCINE-RICH REPEAT-CONTAINING PROTEIN 47"/>
    <property type="match status" value="1"/>
</dbReference>
<keyword evidence="11" id="KW-0963">Cytoplasm</keyword>
<dbReference type="SMART" id="SM00896">
    <property type="entry name" value="FDX-ACB"/>
    <property type="match status" value="1"/>
</dbReference>
<dbReference type="SMART" id="SM00874">
    <property type="entry name" value="B5"/>
    <property type="match status" value="1"/>
</dbReference>
<dbReference type="InterPro" id="IPR005146">
    <property type="entry name" value="B3/B4_tRNA-bd"/>
</dbReference>
<feature type="domain" description="B5" evidence="13">
    <location>
        <begin position="298"/>
        <end position="374"/>
    </location>
</feature>
<dbReference type="Gene3D" id="3.30.930.10">
    <property type="entry name" value="Bira Bifunctional Protein, Domain 2"/>
    <property type="match status" value="1"/>
</dbReference>
<dbReference type="AlphaFoldDB" id="C7LJX7"/>
<organism evidence="14 15">
    <name type="scientific">Karelsulcia muelleri (strain SMDSEM)</name>
    <name type="common">Sulcia muelleri</name>
    <dbReference type="NCBI Taxonomy" id="595499"/>
    <lineage>
        <taxon>Bacteria</taxon>
        <taxon>Pseudomonadati</taxon>
        <taxon>Bacteroidota</taxon>
        <taxon>Flavobacteriia</taxon>
        <taxon>Flavobacteriales</taxon>
        <taxon>Candidatus Karelsulcia</taxon>
    </lineage>
</organism>
<feature type="binding site" evidence="11">
    <location>
        <position position="362"/>
    </location>
    <ligand>
        <name>Mg(2+)</name>
        <dbReference type="ChEBI" id="CHEBI:18420"/>
        <note>shared with alpha subunit</note>
    </ligand>
</feature>
<dbReference type="InterPro" id="IPR005121">
    <property type="entry name" value="Fdx_antiC-bd"/>
</dbReference>
<keyword evidence="5 11" id="KW-0547">Nucleotide-binding</keyword>
<evidence type="ECO:0000313" key="14">
    <source>
        <dbReference type="EMBL" id="ACU52739.1"/>
    </source>
</evidence>
<evidence type="ECO:0000259" key="13">
    <source>
        <dbReference type="PROSITE" id="PS51483"/>
    </source>
</evidence>
<dbReference type="SUPFAM" id="SSF54991">
    <property type="entry name" value="Anticodon-binding domain of PheRS"/>
    <property type="match status" value="1"/>
</dbReference>
<comment type="cofactor">
    <cofactor evidence="11">
        <name>Mg(2+)</name>
        <dbReference type="ChEBI" id="CHEBI:18420"/>
    </cofactor>
    <text evidence="11">Binds 2 magnesium ions per tetramer.</text>
</comment>
<dbReference type="EMBL" id="CP001605">
    <property type="protein sequence ID" value="ACU52739.1"/>
    <property type="molecule type" value="Genomic_DNA"/>
</dbReference>
<evidence type="ECO:0000256" key="11">
    <source>
        <dbReference type="HAMAP-Rule" id="MF_00283"/>
    </source>
</evidence>
<dbReference type="HAMAP" id="MF_00283">
    <property type="entry name" value="Phe_tRNA_synth_beta1"/>
    <property type="match status" value="1"/>
</dbReference>
<dbReference type="Gene3D" id="3.30.56.10">
    <property type="match status" value="2"/>
</dbReference>
<dbReference type="PROSITE" id="PS51447">
    <property type="entry name" value="FDX_ACB"/>
    <property type="match status" value="1"/>
</dbReference>
<feature type="binding site" evidence="11">
    <location>
        <position position="358"/>
    </location>
    <ligand>
        <name>Mg(2+)</name>
        <dbReference type="ChEBI" id="CHEBI:18420"/>
        <note>shared with alpha subunit</note>
    </ligand>
</feature>
<dbReference type="STRING" id="595499.SMDSEM_006"/>
<dbReference type="InterPro" id="IPR045864">
    <property type="entry name" value="aa-tRNA-synth_II/BPL/LPL"/>
</dbReference>
<feature type="binding site" evidence="11">
    <location>
        <position position="361"/>
    </location>
    <ligand>
        <name>Mg(2+)</name>
        <dbReference type="ChEBI" id="CHEBI:18420"/>
        <note>shared with alpha subunit</note>
    </ligand>
</feature>
<dbReference type="GO" id="GO:0005524">
    <property type="term" value="F:ATP binding"/>
    <property type="evidence" value="ECO:0007669"/>
    <property type="project" value="UniProtKB-UniRule"/>
</dbReference>
<evidence type="ECO:0000256" key="1">
    <source>
        <dbReference type="ARBA" id="ARBA00008653"/>
    </source>
</evidence>
<keyword evidence="7 11" id="KW-0460">Magnesium</keyword>
<dbReference type="InterPro" id="IPR009061">
    <property type="entry name" value="DNA-bd_dom_put_sf"/>
</dbReference>
<keyword evidence="9 11" id="KW-0030">Aminoacyl-tRNA synthetase</keyword>
<dbReference type="InterPro" id="IPR045060">
    <property type="entry name" value="Phe-tRNA-ligase_IIc_bsu"/>
</dbReference>
<dbReference type="Gene3D" id="3.30.70.380">
    <property type="entry name" value="Ferrodoxin-fold anticodon-binding domain"/>
    <property type="match status" value="1"/>
</dbReference>
<evidence type="ECO:0000259" key="12">
    <source>
        <dbReference type="PROSITE" id="PS51447"/>
    </source>
</evidence>
<dbReference type="KEGG" id="sms:SMDSEM_006"/>
<accession>C7LJX7</accession>
<evidence type="ECO:0000256" key="4">
    <source>
        <dbReference type="ARBA" id="ARBA00022723"/>
    </source>
</evidence>
<evidence type="ECO:0000256" key="3">
    <source>
        <dbReference type="ARBA" id="ARBA00022598"/>
    </source>
</evidence>
<dbReference type="SUPFAM" id="SSF46955">
    <property type="entry name" value="Putative DNA-binding domain"/>
    <property type="match status" value="2"/>
</dbReference>
<dbReference type="InterPro" id="IPR005147">
    <property type="entry name" value="tRNA_synthase_B5-dom"/>
</dbReference>
<keyword evidence="8 11" id="KW-0648">Protein biosynthesis</keyword>
<evidence type="ECO:0000256" key="5">
    <source>
        <dbReference type="ARBA" id="ARBA00022741"/>
    </source>
</evidence>
<evidence type="ECO:0000256" key="7">
    <source>
        <dbReference type="ARBA" id="ARBA00022842"/>
    </source>
</evidence>
<keyword evidence="4 11" id="KW-0479">Metal-binding</keyword>
<evidence type="ECO:0000256" key="8">
    <source>
        <dbReference type="ARBA" id="ARBA00022917"/>
    </source>
</evidence>
<comment type="catalytic activity">
    <reaction evidence="10 11">
        <text>tRNA(Phe) + L-phenylalanine + ATP = L-phenylalanyl-tRNA(Phe) + AMP + diphosphate + H(+)</text>
        <dbReference type="Rhea" id="RHEA:19413"/>
        <dbReference type="Rhea" id="RHEA-COMP:9668"/>
        <dbReference type="Rhea" id="RHEA-COMP:9699"/>
        <dbReference type="ChEBI" id="CHEBI:15378"/>
        <dbReference type="ChEBI" id="CHEBI:30616"/>
        <dbReference type="ChEBI" id="CHEBI:33019"/>
        <dbReference type="ChEBI" id="CHEBI:58095"/>
        <dbReference type="ChEBI" id="CHEBI:78442"/>
        <dbReference type="ChEBI" id="CHEBI:78531"/>
        <dbReference type="ChEBI" id="CHEBI:456215"/>
        <dbReference type="EC" id="6.1.1.20"/>
    </reaction>
</comment>
<dbReference type="Pfam" id="PF17759">
    <property type="entry name" value="tRNA_synthFbeta"/>
    <property type="match status" value="1"/>
</dbReference>
<dbReference type="SUPFAM" id="SSF55681">
    <property type="entry name" value="Class II aaRS and biotin synthetases"/>
    <property type="match status" value="1"/>
</dbReference>
<sequence>MKISFNWLKLYLDTEVSIKFICKILTDIGLLVENLKKIKNLNSFQEDYLIELNIPPNRRDVMSHYGIARDLNIALKSRGFKSKMKDLPSVSLFKKDKKINFKNLKCFIEKNKKCIRYSYTTLSNIKVLDSPNWLKNYLNNIGCISTNNILDIENFILYELGKPIRIYDLDKIKNFSLSLKESPKKFLFNKKFFSSKNDLILFNEKNPICIAGLLVNNNFIVEKFTKNIFIESADYSAEYIYKIAKKYNIKNEFSIRFERGLDPNLNIYALKRAALLIKKLSGGKISSKIVDFYPEKPEKNIDLFIRFNKINNIIGYNLNFIKIKEILILLKIKVLKENFNGLKIKIPLYRKDITREIDVIEEILRIYGYNHFNCKEKIYFSCSCKKRNFLLKKEKMIENMISNQLNSHGFYEILNSSLTEKKYSKYENNNFYEKIFIFNSKNKNFSFLRDNLLFGILEKISSNKNKFFEWGKKYFFYKKNILENKTLGIICANNSFFKFKGIIEQLIIRCGINVDNQKIYKNGISFNYKKNIICNIGYIKNAILEEFEIFHNILYADINWDIILLLLKKEEKSFFKKKYHKYNFTIYRRDISLLIEKKISFEEIKKLSFYKENKILKKIHLLDEYNSKNFPFGKKSYTISFFFQNLKNNLTETIIEKTINKLKFIFIKKIKAIIR</sequence>
<dbReference type="Gene3D" id="3.50.40.10">
    <property type="entry name" value="Phenylalanyl-trna Synthetase, Chain B, domain 3"/>
    <property type="match status" value="1"/>
</dbReference>
<dbReference type="SMART" id="SM00873">
    <property type="entry name" value="B3_4"/>
    <property type="match status" value="1"/>
</dbReference>
<evidence type="ECO:0000313" key="15">
    <source>
        <dbReference type="Proteomes" id="UP000008074"/>
    </source>
</evidence>
<keyword evidence="3 11" id="KW-0436">Ligase</keyword>
<comment type="similarity">
    <text evidence="1 11">Belongs to the phenylalanyl-tRNA synthetase beta subunit family. Type 1 subfamily.</text>
</comment>
<dbReference type="GO" id="GO:0004826">
    <property type="term" value="F:phenylalanine-tRNA ligase activity"/>
    <property type="evidence" value="ECO:0007669"/>
    <property type="project" value="UniProtKB-UniRule"/>
</dbReference>
<reference evidence="14 15" key="1">
    <citation type="journal article" date="2009" name="Proc. Natl. Acad. Sci. U.S.A.">
        <title>Convergent evolution of metabolic roles in bacterial co-symbionts of insects.</title>
        <authorList>
            <person name="McCutcheon J.P."/>
            <person name="McDonald B.R."/>
            <person name="Moran N.A."/>
        </authorList>
    </citation>
    <scope>NUCLEOTIDE SEQUENCE [LARGE SCALE GENOMIC DNA]</scope>
    <source>
        <strain evidence="14 15">SMDSEM</strain>
    </source>
</reference>
<gene>
    <name evidence="11 14" type="primary">pheT</name>
    <name evidence="14" type="ordered locus">SMDSEM_006</name>
</gene>
<dbReference type="Pfam" id="PF03483">
    <property type="entry name" value="B3_4"/>
    <property type="match status" value="1"/>
</dbReference>
<feature type="binding site" evidence="11">
    <location>
        <position position="352"/>
    </location>
    <ligand>
        <name>Mg(2+)</name>
        <dbReference type="ChEBI" id="CHEBI:18420"/>
        <note>shared with alpha subunit</note>
    </ligand>
</feature>